<sequence>MSFHWGQSYDMIPVLQYVTTGTLSAFAKGSFLMNPHTAVPCHQLIGEKSPCMREVFTSGKSVKTSRPLLNGTNGPAIEPQSPS</sequence>
<dbReference type="EMBL" id="BPLR01018584">
    <property type="protein sequence ID" value="GIZ00763.1"/>
    <property type="molecule type" value="Genomic_DNA"/>
</dbReference>
<proteinExistence type="predicted"/>
<dbReference type="AlphaFoldDB" id="A0AAV4Y025"/>
<evidence type="ECO:0000313" key="3">
    <source>
        <dbReference type="Proteomes" id="UP001054945"/>
    </source>
</evidence>
<evidence type="ECO:0000256" key="1">
    <source>
        <dbReference type="SAM" id="MobiDB-lite"/>
    </source>
</evidence>
<reference evidence="2 3" key="1">
    <citation type="submission" date="2021-06" db="EMBL/GenBank/DDBJ databases">
        <title>Caerostris extrusa draft genome.</title>
        <authorList>
            <person name="Kono N."/>
            <person name="Arakawa K."/>
        </authorList>
    </citation>
    <scope>NUCLEOTIDE SEQUENCE [LARGE SCALE GENOMIC DNA]</scope>
</reference>
<organism evidence="2 3">
    <name type="scientific">Caerostris extrusa</name>
    <name type="common">Bark spider</name>
    <name type="synonym">Caerostris bankana</name>
    <dbReference type="NCBI Taxonomy" id="172846"/>
    <lineage>
        <taxon>Eukaryota</taxon>
        <taxon>Metazoa</taxon>
        <taxon>Ecdysozoa</taxon>
        <taxon>Arthropoda</taxon>
        <taxon>Chelicerata</taxon>
        <taxon>Arachnida</taxon>
        <taxon>Araneae</taxon>
        <taxon>Araneomorphae</taxon>
        <taxon>Entelegynae</taxon>
        <taxon>Araneoidea</taxon>
        <taxon>Araneidae</taxon>
        <taxon>Caerostris</taxon>
    </lineage>
</organism>
<name>A0AAV4Y025_CAEEX</name>
<comment type="caution">
    <text evidence="2">The sequence shown here is derived from an EMBL/GenBank/DDBJ whole genome shotgun (WGS) entry which is preliminary data.</text>
</comment>
<gene>
    <name evidence="2" type="ORF">CEXT_639871</name>
</gene>
<accession>A0AAV4Y025</accession>
<evidence type="ECO:0000313" key="2">
    <source>
        <dbReference type="EMBL" id="GIZ00763.1"/>
    </source>
</evidence>
<dbReference type="Proteomes" id="UP001054945">
    <property type="component" value="Unassembled WGS sequence"/>
</dbReference>
<protein>
    <submittedName>
        <fullName evidence="2">Uncharacterized protein</fullName>
    </submittedName>
</protein>
<keyword evidence="3" id="KW-1185">Reference proteome</keyword>
<feature type="region of interest" description="Disordered" evidence="1">
    <location>
        <begin position="59"/>
        <end position="83"/>
    </location>
</feature>